<name>A0AAQ3WUL3_PASNO</name>
<keyword evidence="3" id="KW-1185">Reference proteome</keyword>
<organism evidence="2 3">
    <name type="scientific">Paspalum notatum var. saurae</name>
    <dbReference type="NCBI Taxonomy" id="547442"/>
    <lineage>
        <taxon>Eukaryota</taxon>
        <taxon>Viridiplantae</taxon>
        <taxon>Streptophyta</taxon>
        <taxon>Embryophyta</taxon>
        <taxon>Tracheophyta</taxon>
        <taxon>Spermatophyta</taxon>
        <taxon>Magnoliopsida</taxon>
        <taxon>Liliopsida</taxon>
        <taxon>Poales</taxon>
        <taxon>Poaceae</taxon>
        <taxon>PACMAD clade</taxon>
        <taxon>Panicoideae</taxon>
        <taxon>Andropogonodae</taxon>
        <taxon>Paspaleae</taxon>
        <taxon>Paspalinae</taxon>
        <taxon>Paspalum</taxon>
    </lineage>
</organism>
<accession>A0AAQ3WUL3</accession>
<feature type="region of interest" description="Disordered" evidence="1">
    <location>
        <begin position="1"/>
        <end position="36"/>
    </location>
</feature>
<dbReference type="AlphaFoldDB" id="A0AAQ3WUL3"/>
<reference evidence="2 3" key="1">
    <citation type="submission" date="2024-02" db="EMBL/GenBank/DDBJ databases">
        <title>High-quality chromosome-scale genome assembly of Pensacola bahiagrass (Paspalum notatum Flugge var. saurae).</title>
        <authorList>
            <person name="Vega J.M."/>
            <person name="Podio M."/>
            <person name="Orjuela J."/>
            <person name="Siena L.A."/>
            <person name="Pessino S.C."/>
            <person name="Combes M.C."/>
            <person name="Mariac C."/>
            <person name="Albertini E."/>
            <person name="Pupilli F."/>
            <person name="Ortiz J.P.A."/>
            <person name="Leblanc O."/>
        </authorList>
    </citation>
    <scope>NUCLEOTIDE SEQUENCE [LARGE SCALE GENOMIC DNA]</scope>
    <source>
        <strain evidence="2">R1</strain>
        <tissue evidence="2">Leaf</tissue>
    </source>
</reference>
<evidence type="ECO:0000256" key="1">
    <source>
        <dbReference type="SAM" id="MobiDB-lite"/>
    </source>
</evidence>
<protein>
    <submittedName>
        <fullName evidence="2">Uncharacterized protein</fullName>
    </submittedName>
</protein>
<evidence type="ECO:0000313" key="3">
    <source>
        <dbReference type="Proteomes" id="UP001341281"/>
    </source>
</evidence>
<gene>
    <name evidence="2" type="ORF">U9M48_023340</name>
</gene>
<evidence type="ECO:0000313" key="2">
    <source>
        <dbReference type="EMBL" id="WVZ75268.1"/>
    </source>
</evidence>
<dbReference type="EMBL" id="CP144749">
    <property type="protein sequence ID" value="WVZ75268.1"/>
    <property type="molecule type" value="Genomic_DNA"/>
</dbReference>
<sequence>MSESLASGEKQAVQHLSTKAKGGGAGGDMRGEAHKRRNAAMKRQVLQLWHMGALERKCKKTKKE</sequence>
<dbReference type="Proteomes" id="UP001341281">
    <property type="component" value="Chromosome 05"/>
</dbReference>
<proteinExistence type="predicted"/>